<evidence type="ECO:0000313" key="9">
    <source>
        <dbReference type="EMBL" id="CAD7591836.1"/>
    </source>
</evidence>
<protein>
    <recommendedName>
        <fullName evidence="8">Ubiquitin-like domain-containing protein</fullName>
    </recommendedName>
</protein>
<dbReference type="SUPFAM" id="SSF54236">
    <property type="entry name" value="Ubiquitin-like"/>
    <property type="match status" value="1"/>
</dbReference>
<evidence type="ECO:0000256" key="4">
    <source>
        <dbReference type="ARBA" id="ARBA00023136"/>
    </source>
</evidence>
<accession>A0A7R9JWH1</accession>
<sequence>MALIAGSGANMDVLNAVTLVVKAPNQQVEDQTIKCELTWTIRKLKGHLSEVYPSKPRTEDQKLIYSGQLLNDGVVLKDILRSYEGQETHTVHLVCVPTRENFCRSKAPAMVGPRLGTTAGGSSSGSSSTPPESSSSSDSLSTSPSTSEESLRQRLSVNPTTPTAARMSYPIEEQTPSVPPPDPRTMWAAAMTGGYDPNNLAHQVAWMQQAYAQYMMQYMQLMASGTMTANGFVPGTIPSQPSGLPEQTQPLAQNNQERVEEAPNNDLQDAEDEDIRANRDWLDWFYLLSRMMVLLSIVYFYSSPTRFFIVSVLAVVMYLYHRGYLQVQQLQEARLVAENNNEGPPPVNNNVPPHPRGDEGQEVGPQPAMEATETLAGQGADRPTLLSLTWTFFTSFFASLIPEQPGALTALYYPFRLYTSFNIDDTCFSGCMTWHILNNGFGAKSSGHQYLMARKQDSGCIRIFYLCTVTLISVLASCISNHMTKVYSHPNCYQGSRCTTHTPLSPRTEAISRRRALDAMRFSKTHILLQRYFTGIIPPWNKLQWAHAGRKHYVVKNINSSSLDRRLLVDFTSCLAALFFNNDRMVSGSSPPVFPLRSPWLEKCWSRNFITSHVTMITVVSFIVVEKEKGKPVRLIFAIQAVAGLEDCESSEVLCKKAGEVIYKKIKQVKTWPPMEEGLSVEEVYKYIP</sequence>
<evidence type="ECO:0000256" key="5">
    <source>
        <dbReference type="ARBA" id="ARBA00023230"/>
    </source>
</evidence>
<keyword evidence="5" id="KW-0834">Unfolded protein response</keyword>
<feature type="transmembrane region" description="Helical" evidence="7">
    <location>
        <begin position="307"/>
        <end position="325"/>
    </location>
</feature>
<evidence type="ECO:0000256" key="7">
    <source>
        <dbReference type="SAM" id="Phobius"/>
    </source>
</evidence>
<feature type="region of interest" description="Disordered" evidence="6">
    <location>
        <begin position="233"/>
        <end position="271"/>
    </location>
</feature>
<dbReference type="CDD" id="cd01790">
    <property type="entry name" value="Ubl_HERP"/>
    <property type="match status" value="1"/>
</dbReference>
<dbReference type="InterPro" id="IPR029071">
    <property type="entry name" value="Ubiquitin-like_domsf"/>
</dbReference>
<dbReference type="SMART" id="SM00213">
    <property type="entry name" value="UBQ"/>
    <property type="match status" value="1"/>
</dbReference>
<proteinExistence type="predicted"/>
<feature type="domain" description="Ubiquitin-like" evidence="8">
    <location>
        <begin position="17"/>
        <end position="94"/>
    </location>
</feature>
<dbReference type="FunFam" id="3.10.20.90:FF:000046">
    <property type="entry name" value="Homocysteine-responsive endoplasmic reticulum-resident ubiquitin-like domain member 2 protein"/>
    <property type="match status" value="1"/>
</dbReference>
<keyword evidence="2 7" id="KW-0812">Transmembrane</keyword>
<evidence type="ECO:0000259" key="8">
    <source>
        <dbReference type="PROSITE" id="PS50053"/>
    </source>
</evidence>
<feature type="region of interest" description="Disordered" evidence="6">
    <location>
        <begin position="339"/>
        <end position="365"/>
    </location>
</feature>
<feature type="compositionally biased region" description="Polar residues" evidence="6">
    <location>
        <begin position="237"/>
        <end position="256"/>
    </location>
</feature>
<keyword evidence="4 7" id="KW-0472">Membrane</keyword>
<dbReference type="InterPro" id="IPR039751">
    <property type="entry name" value="HERPUD1/2"/>
</dbReference>
<dbReference type="PANTHER" id="PTHR12943:SF27">
    <property type="entry name" value="HOMOCYSTEINE-INDUCED ENDOPLASMIC RETICULUM PROTEIN, ISOFORM A"/>
    <property type="match status" value="1"/>
</dbReference>
<dbReference type="PANTHER" id="PTHR12943">
    <property type="entry name" value="HOMOCYSTEINE-RESPONSIVE ENDOPLASMIC RETICULUM-RESIDENT UNIQUITIN-LIKE DOMAIN HERPUD PROTEIN FAMILY MEMBER"/>
    <property type="match status" value="1"/>
</dbReference>
<feature type="transmembrane region" description="Helical" evidence="7">
    <location>
        <begin position="463"/>
        <end position="483"/>
    </location>
</feature>
<dbReference type="InterPro" id="IPR000626">
    <property type="entry name" value="Ubiquitin-like_dom"/>
</dbReference>
<name>A0A7R9JWH1_TIMGE</name>
<dbReference type="Pfam" id="PF00240">
    <property type="entry name" value="ubiquitin"/>
    <property type="match status" value="1"/>
</dbReference>
<evidence type="ECO:0000256" key="6">
    <source>
        <dbReference type="SAM" id="MobiDB-lite"/>
    </source>
</evidence>
<dbReference type="Gene3D" id="3.10.20.90">
    <property type="entry name" value="Phosphatidylinositol 3-kinase Catalytic Subunit, Chain A, domain 1"/>
    <property type="match status" value="1"/>
</dbReference>
<dbReference type="PROSITE" id="PS50053">
    <property type="entry name" value="UBIQUITIN_2"/>
    <property type="match status" value="1"/>
</dbReference>
<feature type="compositionally biased region" description="Low complexity" evidence="6">
    <location>
        <begin position="124"/>
        <end position="148"/>
    </location>
</feature>
<evidence type="ECO:0000256" key="1">
    <source>
        <dbReference type="ARBA" id="ARBA00004370"/>
    </source>
</evidence>
<evidence type="ECO:0000256" key="2">
    <source>
        <dbReference type="ARBA" id="ARBA00022692"/>
    </source>
</evidence>
<organism evidence="9">
    <name type="scientific">Timema genevievae</name>
    <name type="common">Walking stick</name>
    <dbReference type="NCBI Taxonomy" id="629358"/>
    <lineage>
        <taxon>Eukaryota</taxon>
        <taxon>Metazoa</taxon>
        <taxon>Ecdysozoa</taxon>
        <taxon>Arthropoda</taxon>
        <taxon>Hexapoda</taxon>
        <taxon>Insecta</taxon>
        <taxon>Pterygota</taxon>
        <taxon>Neoptera</taxon>
        <taxon>Polyneoptera</taxon>
        <taxon>Phasmatodea</taxon>
        <taxon>Timematodea</taxon>
        <taxon>Timematoidea</taxon>
        <taxon>Timematidae</taxon>
        <taxon>Timema</taxon>
    </lineage>
</organism>
<feature type="compositionally biased region" description="Polar residues" evidence="6">
    <location>
        <begin position="153"/>
        <end position="163"/>
    </location>
</feature>
<dbReference type="EMBL" id="OE840651">
    <property type="protein sequence ID" value="CAD7591836.1"/>
    <property type="molecule type" value="Genomic_DNA"/>
</dbReference>
<comment type="subcellular location">
    <subcellularLocation>
        <location evidence="1">Membrane</location>
    </subcellularLocation>
</comment>
<evidence type="ECO:0000256" key="3">
    <source>
        <dbReference type="ARBA" id="ARBA00022989"/>
    </source>
</evidence>
<keyword evidence="3 7" id="KW-1133">Transmembrane helix</keyword>
<reference evidence="9" key="1">
    <citation type="submission" date="2020-11" db="EMBL/GenBank/DDBJ databases">
        <authorList>
            <person name="Tran Van P."/>
        </authorList>
    </citation>
    <scope>NUCLEOTIDE SEQUENCE</scope>
</reference>
<gene>
    <name evidence="9" type="ORF">TGEB3V08_LOCUS4717</name>
</gene>
<feature type="region of interest" description="Disordered" evidence="6">
    <location>
        <begin position="110"/>
        <end position="183"/>
    </location>
</feature>
<dbReference type="GO" id="GO:0016020">
    <property type="term" value="C:membrane"/>
    <property type="evidence" value="ECO:0007669"/>
    <property type="project" value="UniProtKB-SubCell"/>
</dbReference>
<dbReference type="AlphaFoldDB" id="A0A7R9JWH1"/>
<dbReference type="GO" id="GO:0030968">
    <property type="term" value="P:endoplasmic reticulum unfolded protein response"/>
    <property type="evidence" value="ECO:0007669"/>
    <property type="project" value="TreeGrafter"/>
</dbReference>